<dbReference type="SUPFAM" id="SSF48208">
    <property type="entry name" value="Six-hairpin glycosidases"/>
    <property type="match status" value="1"/>
</dbReference>
<protein>
    <recommendedName>
        <fullName evidence="3">cellulase</fullName>
        <ecNumber evidence="3">3.2.1.4</ecNumber>
    </recommendedName>
</protein>
<dbReference type="RefSeq" id="WP_231811722.1">
    <property type="nucleotide sequence ID" value="NZ_JAJOZR010000001.1"/>
</dbReference>
<evidence type="ECO:0000313" key="9">
    <source>
        <dbReference type="EMBL" id="MCD7107991.1"/>
    </source>
</evidence>
<dbReference type="EC" id="3.2.1.4" evidence="3"/>
<keyword evidence="4 9" id="KW-0378">Hydrolase</keyword>
<comment type="caution">
    <text evidence="9">The sequence shown here is derived from an EMBL/GenBank/DDBJ whole genome shotgun (WGS) entry which is preliminary data.</text>
</comment>
<keyword evidence="10" id="KW-1185">Reference proteome</keyword>
<dbReference type="EMBL" id="JAJOZR010000001">
    <property type="protein sequence ID" value="MCD7107991.1"/>
    <property type="molecule type" value="Genomic_DNA"/>
</dbReference>
<dbReference type="Pfam" id="PF01270">
    <property type="entry name" value="Glyco_hydro_8"/>
    <property type="match status" value="1"/>
</dbReference>
<organism evidence="9 10">
    <name type="scientific">Rhizobium quercicola</name>
    <dbReference type="NCBI Taxonomy" id="2901226"/>
    <lineage>
        <taxon>Bacteria</taxon>
        <taxon>Pseudomonadati</taxon>
        <taxon>Pseudomonadota</taxon>
        <taxon>Alphaproteobacteria</taxon>
        <taxon>Hyphomicrobiales</taxon>
        <taxon>Rhizobiaceae</taxon>
        <taxon>Rhizobium/Agrobacterium group</taxon>
        <taxon>Rhizobium</taxon>
    </lineage>
</organism>
<evidence type="ECO:0000256" key="6">
    <source>
        <dbReference type="ARBA" id="ARBA00023295"/>
    </source>
</evidence>
<name>A0A9X1NRB1_9HYPH</name>
<dbReference type="PRINTS" id="PR00735">
    <property type="entry name" value="GLHYDRLASE8"/>
</dbReference>
<sequence>MAKPLALVTWSLTAAMTVLLSALLPSSGLAAGKTSRIKAATAILPADYIAGAWWLYKSVFVENGRVIDRSNGNVSHSEGQGYGMLIAVAADDREAFDALWAWTKEHLQVRGDALSAWRWSPDTALPVADTNNASDGDLLIAWALSRAATRWREPAFAVDARRILKDLTRKATVTDSTYGTLLLPAAQGFGGSTEQPGIVVNLSYWIFPAIEELGRIDPSFPATDLVASGRALLEKGRFGSSHLPADWLSLRGEHPQPAPAFAATFGYEAVRVPLYTAWSGGAPLSLLTGVQQRWNENGENVMHVMDLATATAMTAMPDPGYRAVSALLSCGLGRAGPAFSLPPFEPTEYYPSTLHLLSIIAISERYASCLPSQN</sequence>
<evidence type="ECO:0000313" key="10">
    <source>
        <dbReference type="Proteomes" id="UP001139089"/>
    </source>
</evidence>
<evidence type="ECO:0000256" key="1">
    <source>
        <dbReference type="ARBA" id="ARBA00000966"/>
    </source>
</evidence>
<evidence type="ECO:0000256" key="5">
    <source>
        <dbReference type="ARBA" id="ARBA00023001"/>
    </source>
</evidence>
<dbReference type="InterPro" id="IPR008928">
    <property type="entry name" value="6-hairpin_glycosidase_sf"/>
</dbReference>
<dbReference type="InterPro" id="IPR002037">
    <property type="entry name" value="Glyco_hydro_8"/>
</dbReference>
<evidence type="ECO:0000256" key="3">
    <source>
        <dbReference type="ARBA" id="ARBA00012601"/>
    </source>
</evidence>
<reference evidence="9" key="1">
    <citation type="submission" date="2021-12" db="EMBL/GenBank/DDBJ databases">
        <authorList>
            <person name="Li Y."/>
        </authorList>
    </citation>
    <scope>NUCLEOTIDE SEQUENCE</scope>
    <source>
        <strain evidence="9">DKSPLA3</strain>
    </source>
</reference>
<feature type="chain" id="PRO_5040850637" description="cellulase" evidence="8">
    <location>
        <begin position="31"/>
        <end position="374"/>
    </location>
</feature>
<gene>
    <name evidence="9" type="ORF">LRX75_02940</name>
</gene>
<dbReference type="GO" id="GO:0008810">
    <property type="term" value="F:cellulase activity"/>
    <property type="evidence" value="ECO:0007669"/>
    <property type="project" value="UniProtKB-EC"/>
</dbReference>
<dbReference type="Proteomes" id="UP001139089">
    <property type="component" value="Unassembled WGS sequence"/>
</dbReference>
<comment type="catalytic activity">
    <reaction evidence="1">
        <text>Endohydrolysis of (1-&gt;4)-beta-D-glucosidic linkages in cellulose, lichenin and cereal beta-D-glucans.</text>
        <dbReference type="EC" id="3.2.1.4"/>
    </reaction>
</comment>
<evidence type="ECO:0000256" key="2">
    <source>
        <dbReference type="ARBA" id="ARBA00009209"/>
    </source>
</evidence>
<proteinExistence type="inferred from homology"/>
<evidence type="ECO:0000256" key="7">
    <source>
        <dbReference type="ARBA" id="ARBA00023326"/>
    </source>
</evidence>
<keyword evidence="7" id="KW-0119">Carbohydrate metabolism</keyword>
<keyword evidence="5" id="KW-0136">Cellulose degradation</keyword>
<keyword evidence="6" id="KW-0326">Glycosidase</keyword>
<keyword evidence="8" id="KW-0732">Signal</keyword>
<accession>A0A9X1NRB1</accession>
<dbReference type="GO" id="GO:0030245">
    <property type="term" value="P:cellulose catabolic process"/>
    <property type="evidence" value="ECO:0007669"/>
    <property type="project" value="UniProtKB-KW"/>
</dbReference>
<dbReference type="InterPro" id="IPR012341">
    <property type="entry name" value="6hp_glycosidase-like_sf"/>
</dbReference>
<evidence type="ECO:0000256" key="4">
    <source>
        <dbReference type="ARBA" id="ARBA00022801"/>
    </source>
</evidence>
<keyword evidence="7" id="KW-0624">Polysaccharide degradation</keyword>
<dbReference type="AlphaFoldDB" id="A0A9X1NRB1"/>
<feature type="signal peptide" evidence="8">
    <location>
        <begin position="1"/>
        <end position="30"/>
    </location>
</feature>
<comment type="similarity">
    <text evidence="2">Belongs to the glycosyl hydrolase 8 (cellulase D) family.</text>
</comment>
<evidence type="ECO:0000256" key="8">
    <source>
        <dbReference type="SAM" id="SignalP"/>
    </source>
</evidence>
<dbReference type="Gene3D" id="1.50.10.10">
    <property type="match status" value="1"/>
</dbReference>